<keyword evidence="3" id="KW-1185">Reference proteome</keyword>
<feature type="region of interest" description="Disordered" evidence="1">
    <location>
        <begin position="60"/>
        <end position="101"/>
    </location>
</feature>
<organism evidence="2 3">
    <name type="scientific">Erythroxylum novogranatense</name>
    <dbReference type="NCBI Taxonomy" id="1862640"/>
    <lineage>
        <taxon>Eukaryota</taxon>
        <taxon>Viridiplantae</taxon>
        <taxon>Streptophyta</taxon>
        <taxon>Embryophyta</taxon>
        <taxon>Tracheophyta</taxon>
        <taxon>Spermatophyta</taxon>
        <taxon>Magnoliopsida</taxon>
        <taxon>eudicotyledons</taxon>
        <taxon>Gunneridae</taxon>
        <taxon>Pentapetalae</taxon>
        <taxon>rosids</taxon>
        <taxon>fabids</taxon>
        <taxon>Malpighiales</taxon>
        <taxon>Erythroxylaceae</taxon>
        <taxon>Erythroxylum</taxon>
    </lineage>
</organism>
<proteinExistence type="predicted"/>
<feature type="compositionally biased region" description="Basic residues" evidence="1">
    <location>
        <begin position="205"/>
        <end position="221"/>
    </location>
</feature>
<accession>A0AAV8SFD0</accession>
<dbReference type="AlphaFoldDB" id="A0AAV8SFD0"/>
<feature type="compositionally biased region" description="Basic and acidic residues" evidence="1">
    <location>
        <begin position="66"/>
        <end position="80"/>
    </location>
</feature>
<evidence type="ECO:0000256" key="1">
    <source>
        <dbReference type="SAM" id="MobiDB-lite"/>
    </source>
</evidence>
<feature type="compositionally biased region" description="Polar residues" evidence="1">
    <location>
        <begin position="125"/>
        <end position="148"/>
    </location>
</feature>
<evidence type="ECO:0008006" key="4">
    <source>
        <dbReference type="Google" id="ProtNLM"/>
    </source>
</evidence>
<name>A0AAV8SFD0_9ROSI</name>
<reference evidence="2 3" key="1">
    <citation type="submission" date="2021-09" db="EMBL/GenBank/DDBJ databases">
        <title>Genomic insights and catalytic innovation underlie evolution of tropane alkaloids biosynthesis.</title>
        <authorList>
            <person name="Wang Y.-J."/>
            <person name="Tian T."/>
            <person name="Huang J.-P."/>
            <person name="Huang S.-X."/>
        </authorList>
    </citation>
    <scope>NUCLEOTIDE SEQUENCE [LARGE SCALE GENOMIC DNA]</scope>
    <source>
        <strain evidence="2">KIB-2018</strain>
        <tissue evidence="2">Leaf</tissue>
    </source>
</reference>
<feature type="region of interest" description="Disordered" evidence="1">
    <location>
        <begin position="303"/>
        <end position="353"/>
    </location>
</feature>
<evidence type="ECO:0000313" key="2">
    <source>
        <dbReference type="EMBL" id="KAJ8750708.1"/>
    </source>
</evidence>
<evidence type="ECO:0000313" key="3">
    <source>
        <dbReference type="Proteomes" id="UP001159364"/>
    </source>
</evidence>
<dbReference type="Proteomes" id="UP001159364">
    <property type="component" value="Linkage Group LG11"/>
</dbReference>
<gene>
    <name evidence="2" type="ORF">K2173_015889</name>
</gene>
<comment type="caution">
    <text evidence="2">The sequence shown here is derived from an EMBL/GenBank/DDBJ whole genome shotgun (WGS) entry which is preliminary data.</text>
</comment>
<sequence length="353" mass="37116">MTLQAHGGRYVRIAVEIDLSLPLCTSVTLDGETLPFSYEGLPQLCYSYGKVGHASALCPQRQCTSDPHRPASGDTHEDVTSHTTPADAGVPAGPFVETPTVGSGYGSWIQVQRRPRPSLQRLQQASSPPASRTLPARSSNTSPPTVSTRFAALVDGREDETAEAVHSHTHAPLANPFQGLGKPLAPPVPSGISQARGMGSPLPSHRPKQPSRRGPKGKKGPIKPQLRGESSGTKPILTPSPFVIPLVPLQPTSIDKNIAIIIPTHTEMLCDQRVLAASDEAVEERLQLMDGVEALGVVEPVSASLDPTKPAPPDPGVALPCSDLLPDPGAPEDQAMPPSAEPRDTPMGGIDST</sequence>
<protein>
    <recommendedName>
        <fullName evidence="4">Zinc knuckle CX2CX4HX4C domain-containing protein</fullName>
    </recommendedName>
</protein>
<dbReference type="EMBL" id="JAIWQS010000011">
    <property type="protein sequence ID" value="KAJ8750708.1"/>
    <property type="molecule type" value="Genomic_DNA"/>
</dbReference>
<feature type="region of interest" description="Disordered" evidence="1">
    <location>
        <begin position="113"/>
        <end position="239"/>
    </location>
</feature>